<accession>A0A2A5CGU6</accession>
<reference evidence="3" key="1">
    <citation type="submission" date="2017-08" db="EMBL/GenBank/DDBJ databases">
        <title>A dynamic microbial community with high functional redundancy inhabits the cold, oxic subseafloor aquifer.</title>
        <authorList>
            <person name="Tully B.J."/>
            <person name="Wheat C.G."/>
            <person name="Glazer B.T."/>
            <person name="Huber J.A."/>
        </authorList>
    </citation>
    <scope>NUCLEOTIDE SEQUENCE [LARGE SCALE GENOMIC DNA]</scope>
</reference>
<evidence type="ECO:0000256" key="1">
    <source>
        <dbReference type="SAM" id="SignalP"/>
    </source>
</evidence>
<dbReference type="EMBL" id="NVWI01000002">
    <property type="protein sequence ID" value="PCJ42690.1"/>
    <property type="molecule type" value="Genomic_DNA"/>
</dbReference>
<evidence type="ECO:0000313" key="2">
    <source>
        <dbReference type="EMBL" id="PCJ42690.1"/>
    </source>
</evidence>
<evidence type="ECO:0000313" key="3">
    <source>
        <dbReference type="Proteomes" id="UP000228987"/>
    </source>
</evidence>
<gene>
    <name evidence="2" type="ORF">COA71_04070</name>
</gene>
<protein>
    <submittedName>
        <fullName evidence="2">Uncharacterized protein</fullName>
    </submittedName>
</protein>
<dbReference type="Proteomes" id="UP000228987">
    <property type="component" value="Unassembled WGS sequence"/>
</dbReference>
<feature type="signal peptide" evidence="1">
    <location>
        <begin position="1"/>
        <end position="26"/>
    </location>
</feature>
<keyword evidence="1" id="KW-0732">Signal</keyword>
<name>A0A2A5CGU6_9GAMM</name>
<feature type="chain" id="PRO_5013218328" evidence="1">
    <location>
        <begin position="27"/>
        <end position="333"/>
    </location>
</feature>
<organism evidence="2 3">
    <name type="scientific">SAR86 cluster bacterium</name>
    <dbReference type="NCBI Taxonomy" id="2030880"/>
    <lineage>
        <taxon>Bacteria</taxon>
        <taxon>Pseudomonadati</taxon>
        <taxon>Pseudomonadota</taxon>
        <taxon>Gammaproteobacteria</taxon>
        <taxon>SAR86 cluster</taxon>
    </lineage>
</organism>
<dbReference type="AlphaFoldDB" id="A0A2A5CGU6"/>
<sequence>MKIYRRFFNSSLALLLTMGLQTSSFAQIETLTDRKPGDPEVEYPSQEFATSEEHYNYLLEEANGGTQHTMATIPVWDGLWSPGYNSMPAIFLEDGSMAVAMSPGGIVKEGVLTPAYEEQFRQRRAEIAEYGEQLYDRLTTCQYPGTARWLWEPYVKEFANTPAQTWMMNDLMNETRRVYIDAEHINIDGKHSATGDSIGFWDGNKLIIWTKWVNPADYLRGMPLTSNQLELVESWEAVINDEGVRQLITQVTFYDSVGLQVPQSAVYVHTSSPELAAFGARIRNWECATSSNSYQDETGRTFFYLPGDPEYKDARGFTDFPDIPGQSLNPMGQ</sequence>
<proteinExistence type="predicted"/>
<comment type="caution">
    <text evidence="2">The sequence shown here is derived from an EMBL/GenBank/DDBJ whole genome shotgun (WGS) entry which is preliminary data.</text>
</comment>